<protein>
    <submittedName>
        <fullName evidence="2">Uncharacterized protein</fullName>
    </submittedName>
</protein>
<evidence type="ECO:0000313" key="2">
    <source>
        <dbReference type="WBParaSite" id="JU765_v2.g20614.t1"/>
    </source>
</evidence>
<dbReference type="Proteomes" id="UP000887576">
    <property type="component" value="Unplaced"/>
</dbReference>
<accession>A0AC34QYP3</accession>
<reference evidence="2" key="1">
    <citation type="submission" date="2022-11" db="UniProtKB">
        <authorList>
            <consortium name="WormBaseParasite"/>
        </authorList>
    </citation>
    <scope>IDENTIFICATION</scope>
</reference>
<organism evidence="1 2">
    <name type="scientific">Panagrolaimus sp. JU765</name>
    <dbReference type="NCBI Taxonomy" id="591449"/>
    <lineage>
        <taxon>Eukaryota</taxon>
        <taxon>Metazoa</taxon>
        <taxon>Ecdysozoa</taxon>
        <taxon>Nematoda</taxon>
        <taxon>Chromadorea</taxon>
        <taxon>Rhabditida</taxon>
        <taxon>Tylenchina</taxon>
        <taxon>Panagrolaimomorpha</taxon>
        <taxon>Panagrolaimoidea</taxon>
        <taxon>Panagrolaimidae</taxon>
        <taxon>Panagrolaimus</taxon>
    </lineage>
</organism>
<proteinExistence type="predicted"/>
<evidence type="ECO:0000313" key="1">
    <source>
        <dbReference type="Proteomes" id="UP000887576"/>
    </source>
</evidence>
<sequence length="284" mass="31487">MSTTSLRSTLSRASLEKLIQPAQAKKEIRQVVEDAIEQAAQTILALPRKKRRETRRTEKTGGNVGGKEVKPVKEGKTREIDSPRNEKVERFEPKSPPGRRKKKIVAKDGIDAGINGCDDSRCECGAKTIPLPISHGVLPEEPLIFRDRYFECNGTAMYTREIYSSNGTKMKIDKKKLAHLRGLPANSPKMLSSRSPASESDKAGKSPEDLDKKHSKSPIGEVADNKIQNIIVKDVDKNAKGMALTLKVTVLKSNGDQKQVELVVEMPDFEPTCVKYGKKTAFFE</sequence>
<name>A0AC34QYP3_9BILA</name>
<dbReference type="WBParaSite" id="JU765_v2.g20614.t1">
    <property type="protein sequence ID" value="JU765_v2.g20614.t1"/>
    <property type="gene ID" value="JU765_v2.g20614"/>
</dbReference>